<reference evidence="8 9" key="1">
    <citation type="submission" date="2023-01" db="EMBL/GenBank/DDBJ databases">
        <title>Analysis of 21 Apiospora genomes using comparative genomics revels a genus with tremendous synthesis potential of carbohydrate active enzymes and secondary metabolites.</title>
        <authorList>
            <person name="Sorensen T."/>
        </authorList>
    </citation>
    <scope>NUCLEOTIDE SEQUENCE [LARGE SCALE GENOMIC DNA]</scope>
    <source>
        <strain evidence="8 9">CBS 33761</strain>
    </source>
</reference>
<feature type="domain" description="Glucose-methanol-choline oxidoreductase N-terminal" evidence="7">
    <location>
        <begin position="270"/>
        <end position="284"/>
    </location>
</feature>
<feature type="region of interest" description="Disordered" evidence="6">
    <location>
        <begin position="950"/>
        <end position="974"/>
    </location>
</feature>
<keyword evidence="4" id="KW-0808">Transferase</keyword>
<name>A0ABR1TF62_9PEZI</name>
<dbReference type="PANTHER" id="PTHR11552:SF147">
    <property type="entry name" value="CHOLINE DEHYDROGENASE, MITOCHONDRIAL"/>
    <property type="match status" value="1"/>
</dbReference>
<dbReference type="InterPro" id="IPR007867">
    <property type="entry name" value="GMC_OxRtase_C"/>
</dbReference>
<feature type="compositionally biased region" description="Polar residues" evidence="6">
    <location>
        <begin position="771"/>
        <end position="785"/>
    </location>
</feature>
<dbReference type="Gene3D" id="3.30.560.10">
    <property type="entry name" value="Glucose Oxidase, domain 3"/>
    <property type="match status" value="1"/>
</dbReference>
<dbReference type="InterPro" id="IPR054710">
    <property type="entry name" value="Tri101-like_N"/>
</dbReference>
<evidence type="ECO:0000256" key="2">
    <source>
        <dbReference type="ARBA" id="ARBA00010790"/>
    </source>
</evidence>
<gene>
    <name evidence="8" type="ORF">PG993_005295</name>
</gene>
<proteinExistence type="inferred from homology"/>
<comment type="similarity">
    <text evidence="2">Belongs to the GMC oxidoreductase family.</text>
</comment>
<accession>A0ABR1TF62</accession>
<keyword evidence="3" id="KW-0285">Flavoprotein</keyword>
<dbReference type="SUPFAM" id="SSF51905">
    <property type="entry name" value="FAD/NAD(P)-binding domain"/>
    <property type="match status" value="1"/>
</dbReference>
<protein>
    <recommendedName>
        <fullName evidence="7">Glucose-methanol-choline oxidoreductase N-terminal domain-containing protein</fullName>
    </recommendedName>
</protein>
<dbReference type="EMBL" id="JAQQWK010000003">
    <property type="protein sequence ID" value="KAK8045271.1"/>
    <property type="molecule type" value="Genomic_DNA"/>
</dbReference>
<dbReference type="InterPro" id="IPR036188">
    <property type="entry name" value="FAD/NAD-bd_sf"/>
</dbReference>
<dbReference type="SUPFAM" id="SSF54373">
    <property type="entry name" value="FAD-linked reductases, C-terminal domain"/>
    <property type="match status" value="1"/>
</dbReference>
<dbReference type="Pfam" id="PF22664">
    <property type="entry name" value="TRI-like_N"/>
    <property type="match status" value="1"/>
</dbReference>
<dbReference type="Proteomes" id="UP001444661">
    <property type="component" value="Unassembled WGS sequence"/>
</dbReference>
<sequence>MGSIFTTPAEEYDFIVCGGGTAGCVVAGRLAESGPSLRVLVIEAGQHNEHLENTQMTGGWSQLFDTDTDWNIVADEGAGINDRRVKLSRGKYLGGCSGCNGTLCIRGTKQDYDDWGLDGWSGEEFFGYMRKAETFHTKEWFNESAKSHGYDGPLHNEPHDLAPISDLILTSMVSKGMPLDHDMFSHGENPQGCGHPPRTVHQGIRTTGADFITKNNQRPNLTILVETHVDKVILETNSRGELQATGVRVIKPDGTAAPLSAKKEVIVSGGAYCSPNILNRSGVGARADLEPLGISTLVELPGVGRNLMDHLIVFMFYETEQPGLTNDHLVYHGDAFKTTYQLWKDEKSGFLSTFPFGAFAYARLDERLADSPLWNAAPRLPGRDPMGLTPRQPNVEFFNTECYGGPKQYDQFPVDGEHAFSMIAELFGAQSRGSVTLHSADPLDKPKVDCGYLTDPLDLEVLAEACRLGNEIVMEGKGTRNIVKGSWPPELTHHTNKTREDWIPYVKEHATTCYHASGTCAMGKADNPKAVVDEELVVRGVKNLRVADASIIPILGGSHTQMPAYGIGEKCADLIRKEFRDDIKATGLCFAFPCDEHVSKESILAYFQDGLKLLAHNFPWIAGQVIRDDDSIFRIRPYREAPLITVKDLRRDFPSMIAECLKSGSGGVPASLLDETTLAPCGTFRHSAGPAVPVFLLQANLVPGGLLLVLNGLHSCMDMAGQAQMVRLLAKACRGEPFNAEELSTGNMSRRDILLPLLHLSDEDLRRRPKTTTVAVRSENPTADLTENKDGHKNTSSTATAPDRQEEHRRPPQAALRWSTFVFSGPALQDLKAAATATIPSAEEKDEERIPFISTDDALSALLWQSITRSRLPRLSSHSEPSTTLTRTVDARSYVAGLPRNYPGDAAFKVSSTFSAASLLRKPLGAVAAGLRARLRPDEVRDSIRAHVTKLARSESSDGDNNGGGDGGGLDPSTGVNLSSWAKESCYDFDFGSGGGGLGLVGLGRPTVVQRPVFIDDAWESVVYLMPRRPDGQIAVLICLREEDMEGLQEDSEMARYGQYVG</sequence>
<comment type="caution">
    <text evidence="8">The sequence shown here is derived from an EMBL/GenBank/DDBJ whole genome shotgun (WGS) entry which is preliminary data.</text>
</comment>
<evidence type="ECO:0000256" key="4">
    <source>
        <dbReference type="ARBA" id="ARBA00022679"/>
    </source>
</evidence>
<dbReference type="Pfam" id="PF00732">
    <property type="entry name" value="GMC_oxred_N"/>
    <property type="match status" value="1"/>
</dbReference>
<evidence type="ECO:0000256" key="6">
    <source>
        <dbReference type="SAM" id="MobiDB-lite"/>
    </source>
</evidence>
<dbReference type="InterPro" id="IPR012132">
    <property type="entry name" value="GMC_OxRdtase"/>
</dbReference>
<comment type="cofactor">
    <cofactor evidence="1">
        <name>FAD</name>
        <dbReference type="ChEBI" id="CHEBI:57692"/>
    </cofactor>
</comment>
<evidence type="ECO:0000313" key="8">
    <source>
        <dbReference type="EMBL" id="KAK8045271.1"/>
    </source>
</evidence>
<dbReference type="Gene3D" id="3.30.559.10">
    <property type="entry name" value="Chloramphenicol acetyltransferase-like domain"/>
    <property type="match status" value="2"/>
</dbReference>
<dbReference type="Gene3D" id="3.50.50.60">
    <property type="entry name" value="FAD/NAD(P)-binding domain"/>
    <property type="match status" value="1"/>
</dbReference>
<evidence type="ECO:0000313" key="9">
    <source>
        <dbReference type="Proteomes" id="UP001444661"/>
    </source>
</evidence>
<dbReference type="InterPro" id="IPR023213">
    <property type="entry name" value="CAT-like_dom_sf"/>
</dbReference>
<dbReference type="InterPro" id="IPR000172">
    <property type="entry name" value="GMC_OxRdtase_N"/>
</dbReference>
<keyword evidence="5" id="KW-0274">FAD</keyword>
<evidence type="ECO:0000256" key="3">
    <source>
        <dbReference type="ARBA" id="ARBA00022630"/>
    </source>
</evidence>
<keyword evidence="9" id="KW-1185">Reference proteome</keyword>
<organism evidence="8 9">
    <name type="scientific">Apiospora rasikravindrae</name>
    <dbReference type="NCBI Taxonomy" id="990691"/>
    <lineage>
        <taxon>Eukaryota</taxon>
        <taxon>Fungi</taxon>
        <taxon>Dikarya</taxon>
        <taxon>Ascomycota</taxon>
        <taxon>Pezizomycotina</taxon>
        <taxon>Sordariomycetes</taxon>
        <taxon>Xylariomycetidae</taxon>
        <taxon>Amphisphaeriales</taxon>
        <taxon>Apiosporaceae</taxon>
        <taxon>Apiospora</taxon>
    </lineage>
</organism>
<dbReference type="Pfam" id="PF05199">
    <property type="entry name" value="GMC_oxred_C"/>
    <property type="match status" value="1"/>
</dbReference>
<dbReference type="PROSITE" id="PS00624">
    <property type="entry name" value="GMC_OXRED_2"/>
    <property type="match status" value="1"/>
</dbReference>
<feature type="region of interest" description="Disordered" evidence="6">
    <location>
        <begin position="769"/>
        <end position="812"/>
    </location>
</feature>
<evidence type="ECO:0000256" key="5">
    <source>
        <dbReference type="ARBA" id="ARBA00022827"/>
    </source>
</evidence>
<evidence type="ECO:0000259" key="7">
    <source>
        <dbReference type="PROSITE" id="PS00624"/>
    </source>
</evidence>
<dbReference type="PANTHER" id="PTHR11552">
    <property type="entry name" value="GLUCOSE-METHANOL-CHOLINE GMC OXIDOREDUCTASE"/>
    <property type="match status" value="1"/>
</dbReference>
<feature type="compositionally biased region" description="Gly residues" evidence="6">
    <location>
        <begin position="961"/>
        <end position="970"/>
    </location>
</feature>
<evidence type="ECO:0000256" key="1">
    <source>
        <dbReference type="ARBA" id="ARBA00001974"/>
    </source>
</evidence>